<dbReference type="RefSeq" id="WP_135982856.1">
    <property type="nucleotide sequence ID" value="NZ_JAASQM010000001.1"/>
</dbReference>
<keyword evidence="2" id="KW-0732">Signal</keyword>
<dbReference type="Proteomes" id="UP000309848">
    <property type="component" value="Unassembled WGS sequence"/>
</dbReference>
<evidence type="ECO:0000313" key="4">
    <source>
        <dbReference type="Proteomes" id="UP000309848"/>
    </source>
</evidence>
<feature type="chain" id="PRO_5020996689" evidence="2">
    <location>
        <begin position="23"/>
        <end position="106"/>
    </location>
</feature>
<evidence type="ECO:0000256" key="2">
    <source>
        <dbReference type="SAM" id="SignalP"/>
    </source>
</evidence>
<comment type="caution">
    <text evidence="3">The sequence shown here is derived from an EMBL/GenBank/DDBJ whole genome shotgun (WGS) entry which is preliminary data.</text>
</comment>
<keyword evidence="4" id="KW-1185">Reference proteome</keyword>
<evidence type="ECO:0000313" key="3">
    <source>
        <dbReference type="EMBL" id="TGX46243.1"/>
    </source>
</evidence>
<accession>A0A4S1WT41</accession>
<gene>
    <name evidence="3" type="ORF">E5A74_03560</name>
</gene>
<dbReference type="PROSITE" id="PS51257">
    <property type="entry name" value="PROKAR_LIPOPROTEIN"/>
    <property type="match status" value="1"/>
</dbReference>
<proteinExistence type="predicted"/>
<organism evidence="3 4">
    <name type="scientific">Sphingomonas naasensis</name>
    <dbReference type="NCBI Taxonomy" id="1344951"/>
    <lineage>
        <taxon>Bacteria</taxon>
        <taxon>Pseudomonadati</taxon>
        <taxon>Pseudomonadota</taxon>
        <taxon>Alphaproteobacteria</taxon>
        <taxon>Sphingomonadales</taxon>
        <taxon>Sphingomonadaceae</taxon>
        <taxon>Sphingomonas</taxon>
    </lineage>
</organism>
<sequence length="106" mass="10697">MNIKRIALLASAAGALALGACSGGKDSDQPATANVENMAPIEVVNESPVATEASPAPMVDNLTTTDVQPAAPELSADEQTQDDADATGMTARVSRDEGGNEAQTAQ</sequence>
<evidence type="ECO:0000256" key="1">
    <source>
        <dbReference type="SAM" id="MobiDB-lite"/>
    </source>
</evidence>
<reference evidence="3 4" key="1">
    <citation type="submission" date="2019-04" db="EMBL/GenBank/DDBJ databases">
        <title>Sphingomonas psychrotolerans sp. nov., isolated from soil in the Tianshan Mountains, Xinjiang, China.</title>
        <authorList>
            <person name="Luo Y."/>
            <person name="Sheng H."/>
        </authorList>
    </citation>
    <scope>NUCLEOTIDE SEQUENCE [LARGE SCALE GENOMIC DNA]</scope>
    <source>
        <strain evidence="3 4">KIS18-15</strain>
    </source>
</reference>
<name>A0A4S1WT41_9SPHN</name>
<feature type="region of interest" description="Disordered" evidence="1">
    <location>
        <begin position="21"/>
        <end position="106"/>
    </location>
</feature>
<dbReference type="OrthoDB" id="7584604at2"/>
<feature type="signal peptide" evidence="2">
    <location>
        <begin position="1"/>
        <end position="22"/>
    </location>
</feature>
<dbReference type="EMBL" id="SRXU01000001">
    <property type="protein sequence ID" value="TGX46243.1"/>
    <property type="molecule type" value="Genomic_DNA"/>
</dbReference>
<protein>
    <submittedName>
        <fullName evidence="3">Uncharacterized protein</fullName>
    </submittedName>
</protein>
<dbReference type="AlphaFoldDB" id="A0A4S1WT41"/>
<feature type="compositionally biased region" description="Acidic residues" evidence="1">
    <location>
        <begin position="75"/>
        <end position="85"/>
    </location>
</feature>